<keyword evidence="1 2" id="KW-0732">Signal</keyword>
<dbReference type="SMART" id="SM00060">
    <property type="entry name" value="FN3"/>
    <property type="match status" value="4"/>
</dbReference>
<dbReference type="InterPro" id="IPR013783">
    <property type="entry name" value="Ig-like_fold"/>
</dbReference>
<dbReference type="CDD" id="cd00063">
    <property type="entry name" value="FN3"/>
    <property type="match status" value="2"/>
</dbReference>
<sequence>MKKLKSLFVYALILAVFLVPCQGALAIDSQMSSSGYKMEAINFGQDVVLYSTQESIEPIISGDGPQVSNVKATSATITWNTDKSSNSIVHFGVTSSYGSQQGNYTTLVKEHLVDLANLSPSTTYHYKISSEDRAGNIGESADATFTTPKQPAISTVTISDITMTSAIVSFETSTIVHAILNYGTTTDYGSTVTESSGSLTTNHTLRLDNLAQGVTYNTKITGADEYGKEIASDNYVFSTLPKPSILDIKVTDATANSVVVRWTTNTETDSMVEYYTNSEVLVEGLEKSAKQTQGATDRVKEHQIKLIKLLGNTVYYFRISSQDAYSNRAESSENSFATSADAVAPEILTVKTESSLGANGDSTKVQVTVTWETDELSTSQVKYGVGSAETGSEETTTENAILTTFHYVILTGLKPSATYHVKAVSSDPSKNTGESKLYTLLTPKKRRSLLQLIAEKLEETFGWIKKLKILN</sequence>
<evidence type="ECO:0000313" key="4">
    <source>
        <dbReference type="EMBL" id="PIV25172.1"/>
    </source>
</evidence>
<organism evidence="4 5">
    <name type="scientific">Candidatus Berkelbacteria bacterium CG03_land_8_20_14_0_80_40_36</name>
    <dbReference type="NCBI Taxonomy" id="1974509"/>
    <lineage>
        <taxon>Bacteria</taxon>
        <taxon>Candidatus Berkelbacteria</taxon>
    </lineage>
</organism>
<dbReference type="Gene3D" id="2.60.40.380">
    <property type="entry name" value="Purple acid phosphatase-like, N-terminal"/>
    <property type="match status" value="2"/>
</dbReference>
<name>A0A2M7CHQ0_9BACT</name>
<proteinExistence type="predicted"/>
<dbReference type="EMBL" id="PEUM01000087">
    <property type="protein sequence ID" value="PIV25172.1"/>
    <property type="molecule type" value="Genomic_DNA"/>
</dbReference>
<dbReference type="PANTHER" id="PTHR22953">
    <property type="entry name" value="ACID PHOSPHATASE RELATED"/>
    <property type="match status" value="1"/>
</dbReference>
<protein>
    <recommendedName>
        <fullName evidence="3">Fibronectin type-III domain-containing protein</fullName>
    </recommendedName>
</protein>
<dbReference type="InterPro" id="IPR003961">
    <property type="entry name" value="FN3_dom"/>
</dbReference>
<feature type="signal peptide" evidence="2">
    <location>
        <begin position="1"/>
        <end position="26"/>
    </location>
</feature>
<dbReference type="InterPro" id="IPR015914">
    <property type="entry name" value="PAPs_N"/>
</dbReference>
<gene>
    <name evidence="4" type="ORF">COS38_03030</name>
</gene>
<dbReference type="PANTHER" id="PTHR22953:SF153">
    <property type="entry name" value="PURPLE ACID PHOSPHATASE"/>
    <property type="match status" value="1"/>
</dbReference>
<feature type="domain" description="Fibronectin type-III" evidence="3">
    <location>
        <begin position="242"/>
        <end position="342"/>
    </location>
</feature>
<feature type="domain" description="Fibronectin type-III" evidence="3">
    <location>
        <begin position="61"/>
        <end position="150"/>
    </location>
</feature>
<evidence type="ECO:0000256" key="2">
    <source>
        <dbReference type="SAM" id="SignalP"/>
    </source>
</evidence>
<reference evidence="5" key="1">
    <citation type="submission" date="2017-09" db="EMBL/GenBank/DDBJ databases">
        <title>Depth-based differentiation of microbial function through sediment-hosted aquifers and enrichment of novel symbionts in the deep terrestrial subsurface.</title>
        <authorList>
            <person name="Probst A.J."/>
            <person name="Ladd B."/>
            <person name="Jarett J.K."/>
            <person name="Geller-Mcgrath D.E."/>
            <person name="Sieber C.M.K."/>
            <person name="Emerson J.B."/>
            <person name="Anantharaman K."/>
            <person name="Thomas B.C."/>
            <person name="Malmstrom R."/>
            <person name="Stieglmeier M."/>
            <person name="Klingl A."/>
            <person name="Woyke T."/>
            <person name="Ryan C.M."/>
            <person name="Banfield J.F."/>
        </authorList>
    </citation>
    <scope>NUCLEOTIDE SEQUENCE [LARGE SCALE GENOMIC DNA]</scope>
</reference>
<dbReference type="Pfam" id="PF16656">
    <property type="entry name" value="Pur_ac_phosph_N"/>
    <property type="match status" value="2"/>
</dbReference>
<dbReference type="InterPro" id="IPR039331">
    <property type="entry name" value="PAPs-like"/>
</dbReference>
<dbReference type="SUPFAM" id="SSF49265">
    <property type="entry name" value="Fibronectin type III"/>
    <property type="match status" value="1"/>
</dbReference>
<dbReference type="Gene3D" id="2.60.40.10">
    <property type="entry name" value="Immunoglobulins"/>
    <property type="match status" value="1"/>
</dbReference>
<dbReference type="SUPFAM" id="SSF49363">
    <property type="entry name" value="Purple acid phosphatase, N-terminal domain"/>
    <property type="match status" value="2"/>
</dbReference>
<evidence type="ECO:0000313" key="5">
    <source>
        <dbReference type="Proteomes" id="UP000229966"/>
    </source>
</evidence>
<dbReference type="GO" id="GO:0003993">
    <property type="term" value="F:acid phosphatase activity"/>
    <property type="evidence" value="ECO:0007669"/>
    <property type="project" value="InterPro"/>
</dbReference>
<evidence type="ECO:0000256" key="1">
    <source>
        <dbReference type="ARBA" id="ARBA00022729"/>
    </source>
</evidence>
<feature type="chain" id="PRO_5014785918" description="Fibronectin type-III domain-containing protein" evidence="2">
    <location>
        <begin position="27"/>
        <end position="471"/>
    </location>
</feature>
<comment type="caution">
    <text evidence="4">The sequence shown here is derived from an EMBL/GenBank/DDBJ whole genome shotgun (WGS) entry which is preliminary data.</text>
</comment>
<dbReference type="PROSITE" id="PS50853">
    <property type="entry name" value="FN3"/>
    <property type="match status" value="2"/>
</dbReference>
<dbReference type="InterPro" id="IPR008963">
    <property type="entry name" value="Purple_acid_Pase-like_N"/>
</dbReference>
<dbReference type="InterPro" id="IPR036116">
    <property type="entry name" value="FN3_sf"/>
</dbReference>
<dbReference type="GO" id="GO:0046872">
    <property type="term" value="F:metal ion binding"/>
    <property type="evidence" value="ECO:0007669"/>
    <property type="project" value="InterPro"/>
</dbReference>
<dbReference type="Proteomes" id="UP000229966">
    <property type="component" value="Unassembled WGS sequence"/>
</dbReference>
<evidence type="ECO:0000259" key="3">
    <source>
        <dbReference type="PROSITE" id="PS50853"/>
    </source>
</evidence>
<accession>A0A2M7CHQ0</accession>
<dbReference type="AlphaFoldDB" id="A0A2M7CHQ0"/>